<evidence type="ECO:0000313" key="2">
    <source>
        <dbReference type="Proteomes" id="UP000005239"/>
    </source>
</evidence>
<gene>
    <name evidence="1" type="primary">WBGene00203466</name>
</gene>
<dbReference type="Gene3D" id="3.60.15.10">
    <property type="entry name" value="Ribonuclease Z/Hydroxyacylglutathione hydrolase-like"/>
    <property type="match status" value="2"/>
</dbReference>
<dbReference type="PANTHER" id="PTHR43084">
    <property type="entry name" value="PERSULFIDE DIOXYGENASE ETHE1"/>
    <property type="match status" value="1"/>
</dbReference>
<reference evidence="1" key="2">
    <citation type="submission" date="2022-06" db="UniProtKB">
        <authorList>
            <consortium name="EnsemblMetazoa"/>
        </authorList>
    </citation>
    <scope>IDENTIFICATION</scope>
    <source>
        <strain evidence="1">PS312</strain>
    </source>
</reference>
<dbReference type="EnsemblMetazoa" id="PPA30599.1">
    <property type="protein sequence ID" value="PPA30599.1"/>
    <property type="gene ID" value="WBGene00203466"/>
</dbReference>
<organism evidence="1 2">
    <name type="scientific">Pristionchus pacificus</name>
    <name type="common">Parasitic nematode worm</name>
    <dbReference type="NCBI Taxonomy" id="54126"/>
    <lineage>
        <taxon>Eukaryota</taxon>
        <taxon>Metazoa</taxon>
        <taxon>Ecdysozoa</taxon>
        <taxon>Nematoda</taxon>
        <taxon>Chromadorea</taxon>
        <taxon>Rhabditida</taxon>
        <taxon>Rhabditina</taxon>
        <taxon>Diplogasteromorpha</taxon>
        <taxon>Diplogasteroidea</taxon>
        <taxon>Neodiplogasteridae</taxon>
        <taxon>Pristionchus</taxon>
    </lineage>
</organism>
<evidence type="ECO:0000313" key="1">
    <source>
        <dbReference type="EnsemblMetazoa" id="PPA30599.1"/>
    </source>
</evidence>
<reference evidence="2" key="1">
    <citation type="journal article" date="2008" name="Nat. Genet.">
        <title>The Pristionchus pacificus genome provides a unique perspective on nematode lifestyle and parasitism.</title>
        <authorList>
            <person name="Dieterich C."/>
            <person name="Clifton S.W."/>
            <person name="Schuster L.N."/>
            <person name="Chinwalla A."/>
            <person name="Delehaunty K."/>
            <person name="Dinkelacker I."/>
            <person name="Fulton L."/>
            <person name="Fulton R."/>
            <person name="Godfrey J."/>
            <person name="Minx P."/>
            <person name="Mitreva M."/>
            <person name="Roeseler W."/>
            <person name="Tian H."/>
            <person name="Witte H."/>
            <person name="Yang S.P."/>
            <person name="Wilson R.K."/>
            <person name="Sommer R.J."/>
        </authorList>
    </citation>
    <scope>NUCLEOTIDE SEQUENCE [LARGE SCALE GENOMIC DNA]</scope>
    <source>
        <strain evidence="2">PS312</strain>
    </source>
</reference>
<dbReference type="AlphaFoldDB" id="A0A2A6B355"/>
<dbReference type="GO" id="GO:0005739">
    <property type="term" value="C:mitochondrion"/>
    <property type="evidence" value="ECO:0000318"/>
    <property type="project" value="GO_Central"/>
</dbReference>
<dbReference type="GO" id="GO:0006749">
    <property type="term" value="P:glutathione metabolic process"/>
    <property type="evidence" value="ECO:0000318"/>
    <property type="project" value="GO_Central"/>
</dbReference>
<sequence length="188" mass="21026">VAQLFEATSCTYTYIIGCTATRKAVIIDVLETVERDAKIFPSMLSCLSDESGAKADRFLRHGEKLTVGRLEMECRHTPGHTHGCSSYILNSEGIIFTGDALLFRGCGRTDFQQGKKDRVNRQSRSQAILVDCHMSSSVGEEKKQCIIHDNVRLTLEKENFIELMSNLNLAYPKQIDRALPANLKNGEQ</sequence>
<dbReference type="InterPro" id="IPR051682">
    <property type="entry name" value="Mito_Persulfide_Diox"/>
</dbReference>
<dbReference type="SUPFAM" id="SSF56281">
    <property type="entry name" value="Metallo-hydrolase/oxidoreductase"/>
    <property type="match status" value="1"/>
</dbReference>
<dbReference type="InterPro" id="IPR001279">
    <property type="entry name" value="Metallo-B-lactamas"/>
</dbReference>
<accession>A0A8R1YPY4</accession>
<dbReference type="Pfam" id="PF00753">
    <property type="entry name" value="Lactamase_B"/>
    <property type="match status" value="1"/>
</dbReference>
<protein>
    <submittedName>
        <fullName evidence="1">Ethe-1</fullName>
    </submittedName>
</protein>
<proteinExistence type="predicted"/>
<dbReference type="PANTHER" id="PTHR43084:SF1">
    <property type="entry name" value="PERSULFIDE DIOXYGENASE ETHE1, MITOCHONDRIAL"/>
    <property type="match status" value="1"/>
</dbReference>
<dbReference type="SMART" id="SM00849">
    <property type="entry name" value="Lactamase_B"/>
    <property type="match status" value="1"/>
</dbReference>
<name>A0A2A6B355_PRIPA</name>
<dbReference type="GO" id="GO:0070813">
    <property type="term" value="P:hydrogen sulfide metabolic process"/>
    <property type="evidence" value="ECO:0000318"/>
    <property type="project" value="GO_Central"/>
</dbReference>
<dbReference type="GO" id="GO:0050313">
    <property type="term" value="F:sulfur dioxygenase activity"/>
    <property type="evidence" value="ECO:0000318"/>
    <property type="project" value="GO_Central"/>
</dbReference>
<dbReference type="InterPro" id="IPR036866">
    <property type="entry name" value="RibonucZ/Hydroxyglut_hydro"/>
</dbReference>
<dbReference type="OrthoDB" id="449487at2759"/>
<keyword evidence="2" id="KW-1185">Reference proteome</keyword>
<accession>A0A2A6B355</accession>
<dbReference type="Proteomes" id="UP000005239">
    <property type="component" value="Unassembled WGS sequence"/>
</dbReference>